<feature type="transmembrane region" description="Helical" evidence="1">
    <location>
        <begin position="21"/>
        <end position="40"/>
    </location>
</feature>
<dbReference type="EMBL" id="CM007905">
    <property type="protein sequence ID" value="OTF90755.1"/>
    <property type="molecule type" value="Genomic_DNA"/>
</dbReference>
<evidence type="ECO:0000313" key="3">
    <source>
        <dbReference type="Proteomes" id="UP000215914"/>
    </source>
</evidence>
<sequence>MKMERGKSNSLAIILEKFESINSFMNWVMLWNVMSIWEAFLDFLGSYILPDIRFMHQLCFYFVLIWMSGCIGLIASSILLLIDFGQEAEEDPEQLLRRRYGNSVGSLISVDVVKLEGLRTLCGSKWVGLG</sequence>
<evidence type="ECO:0000313" key="2">
    <source>
        <dbReference type="EMBL" id="OTF90755.1"/>
    </source>
</evidence>
<evidence type="ECO:0000256" key="1">
    <source>
        <dbReference type="SAM" id="Phobius"/>
    </source>
</evidence>
<keyword evidence="3" id="KW-1185">Reference proteome</keyword>
<dbReference type="AlphaFoldDB" id="A0A251RWC3"/>
<keyword evidence="1" id="KW-0812">Transmembrane</keyword>
<feature type="transmembrane region" description="Helical" evidence="1">
    <location>
        <begin position="60"/>
        <end position="82"/>
    </location>
</feature>
<keyword evidence="1" id="KW-1133">Transmembrane helix</keyword>
<protein>
    <submittedName>
        <fullName evidence="2">Uncharacterized protein</fullName>
    </submittedName>
</protein>
<reference evidence="3" key="1">
    <citation type="journal article" date="2017" name="Nature">
        <title>The sunflower genome provides insights into oil metabolism, flowering and Asterid evolution.</title>
        <authorList>
            <person name="Badouin H."/>
            <person name="Gouzy J."/>
            <person name="Grassa C.J."/>
            <person name="Murat F."/>
            <person name="Staton S.E."/>
            <person name="Cottret L."/>
            <person name="Lelandais-Briere C."/>
            <person name="Owens G.L."/>
            <person name="Carrere S."/>
            <person name="Mayjonade B."/>
            <person name="Legrand L."/>
            <person name="Gill N."/>
            <person name="Kane N.C."/>
            <person name="Bowers J.E."/>
            <person name="Hubner S."/>
            <person name="Bellec A."/>
            <person name="Berard A."/>
            <person name="Berges H."/>
            <person name="Blanchet N."/>
            <person name="Boniface M.C."/>
            <person name="Brunel D."/>
            <person name="Catrice O."/>
            <person name="Chaidir N."/>
            <person name="Claudel C."/>
            <person name="Donnadieu C."/>
            <person name="Faraut T."/>
            <person name="Fievet G."/>
            <person name="Helmstetter N."/>
            <person name="King M."/>
            <person name="Knapp S.J."/>
            <person name="Lai Z."/>
            <person name="Le Paslier M.C."/>
            <person name="Lippi Y."/>
            <person name="Lorenzon L."/>
            <person name="Mandel J.R."/>
            <person name="Marage G."/>
            <person name="Marchand G."/>
            <person name="Marquand E."/>
            <person name="Bret-Mestries E."/>
            <person name="Morien E."/>
            <person name="Nambeesan S."/>
            <person name="Nguyen T."/>
            <person name="Pegot-Espagnet P."/>
            <person name="Pouilly N."/>
            <person name="Raftis F."/>
            <person name="Sallet E."/>
            <person name="Schiex T."/>
            <person name="Thomas J."/>
            <person name="Vandecasteele C."/>
            <person name="Vares D."/>
            <person name="Vear F."/>
            <person name="Vautrin S."/>
            <person name="Crespi M."/>
            <person name="Mangin B."/>
            <person name="Burke J.M."/>
            <person name="Salse J."/>
            <person name="Munos S."/>
            <person name="Vincourt P."/>
            <person name="Rieseberg L.H."/>
            <person name="Langlade N.B."/>
        </authorList>
    </citation>
    <scope>NUCLEOTIDE SEQUENCE [LARGE SCALE GENOMIC DNA]</scope>
    <source>
        <strain evidence="3">cv. SF193</strain>
    </source>
</reference>
<keyword evidence="1" id="KW-0472">Membrane</keyword>
<dbReference type="Proteomes" id="UP000215914">
    <property type="component" value="Chromosome 16"/>
</dbReference>
<dbReference type="InParanoid" id="A0A251RWC3"/>
<gene>
    <name evidence="2" type="ORF">HannXRQ_Chr16g0503061</name>
</gene>
<organism evidence="2 3">
    <name type="scientific">Helianthus annuus</name>
    <name type="common">Common sunflower</name>
    <dbReference type="NCBI Taxonomy" id="4232"/>
    <lineage>
        <taxon>Eukaryota</taxon>
        <taxon>Viridiplantae</taxon>
        <taxon>Streptophyta</taxon>
        <taxon>Embryophyta</taxon>
        <taxon>Tracheophyta</taxon>
        <taxon>Spermatophyta</taxon>
        <taxon>Magnoliopsida</taxon>
        <taxon>eudicotyledons</taxon>
        <taxon>Gunneridae</taxon>
        <taxon>Pentapetalae</taxon>
        <taxon>asterids</taxon>
        <taxon>campanulids</taxon>
        <taxon>Asterales</taxon>
        <taxon>Asteraceae</taxon>
        <taxon>Asteroideae</taxon>
        <taxon>Heliantheae alliance</taxon>
        <taxon>Heliantheae</taxon>
        <taxon>Helianthus</taxon>
    </lineage>
</organism>
<accession>A0A251RWC3</accession>
<name>A0A251RWC3_HELAN</name>
<proteinExistence type="predicted"/>